<feature type="region of interest" description="Disordered" evidence="1">
    <location>
        <begin position="207"/>
        <end position="262"/>
    </location>
</feature>
<evidence type="ECO:0000313" key="2">
    <source>
        <dbReference type="EMBL" id="CAB4764871.1"/>
    </source>
</evidence>
<feature type="compositionally biased region" description="Low complexity" evidence="1">
    <location>
        <begin position="308"/>
        <end position="321"/>
    </location>
</feature>
<reference evidence="2" key="1">
    <citation type="submission" date="2020-05" db="EMBL/GenBank/DDBJ databases">
        <authorList>
            <person name="Chiriac C."/>
            <person name="Salcher M."/>
            <person name="Ghai R."/>
            <person name="Kavagutti S V."/>
        </authorList>
    </citation>
    <scope>NUCLEOTIDE SEQUENCE</scope>
</reference>
<dbReference type="EMBL" id="CAEZYR010000132">
    <property type="protein sequence ID" value="CAB4764871.1"/>
    <property type="molecule type" value="Genomic_DNA"/>
</dbReference>
<feature type="compositionally biased region" description="Basic residues" evidence="1">
    <location>
        <begin position="247"/>
        <end position="256"/>
    </location>
</feature>
<dbReference type="AlphaFoldDB" id="A0A6J6UYA7"/>
<feature type="region of interest" description="Disordered" evidence="1">
    <location>
        <begin position="279"/>
        <end position="322"/>
    </location>
</feature>
<organism evidence="2">
    <name type="scientific">freshwater metagenome</name>
    <dbReference type="NCBI Taxonomy" id="449393"/>
    <lineage>
        <taxon>unclassified sequences</taxon>
        <taxon>metagenomes</taxon>
        <taxon>ecological metagenomes</taxon>
    </lineage>
</organism>
<feature type="region of interest" description="Disordered" evidence="1">
    <location>
        <begin position="96"/>
        <end position="134"/>
    </location>
</feature>
<feature type="compositionally biased region" description="Basic residues" evidence="1">
    <location>
        <begin position="110"/>
        <end position="121"/>
    </location>
</feature>
<name>A0A6J6UYA7_9ZZZZ</name>
<feature type="compositionally biased region" description="Basic and acidic residues" evidence="1">
    <location>
        <begin position="224"/>
        <end position="233"/>
    </location>
</feature>
<gene>
    <name evidence="2" type="ORF">UFOPK2754_02685</name>
</gene>
<accession>A0A6J6UYA7</accession>
<evidence type="ECO:0000256" key="1">
    <source>
        <dbReference type="SAM" id="MobiDB-lite"/>
    </source>
</evidence>
<sequence>MSYRVRCMPYADQSGGVTGLRWSLVNGRVFLGMVAPRAGAATRTDNGASPSGLGHFVAPWWSHMPLAWKHLGLSVPGCWTPGGVALHDTPIVGAATARRRSISRSAPATPRRRGIRGRGRSRRDPGRPRCCNEQGTRLGRVEDPIARSGVGLERMIACLAHVDDADEGPFNDVARRSRHARIVVSRERRCPMPRGSALVAQGAGFVAPPTRPRRRRCVTASPRFNERLRRSSANERGSLSAQAPARRSGRGHRPPRTPRALRSADRCGQCCVVRTRRGDLTERHHSGPPRHTIEQRNSALSSPLDATSRPSRPHSSSRSGSACHYLWRRSRTTRCPPCGALPTQPSALEIYI</sequence>
<feature type="compositionally biased region" description="Polar residues" evidence="1">
    <location>
        <begin position="295"/>
        <end position="305"/>
    </location>
</feature>
<proteinExistence type="predicted"/>
<protein>
    <submittedName>
        <fullName evidence="2">Unannotated protein</fullName>
    </submittedName>
</protein>